<accession>A0ABT4LCQ6</accession>
<dbReference type="InterPro" id="IPR007936">
    <property type="entry name" value="VapE-like_dom"/>
</dbReference>
<feature type="compositionally biased region" description="Polar residues" evidence="1">
    <location>
        <begin position="715"/>
        <end position="730"/>
    </location>
</feature>
<comment type="caution">
    <text evidence="5">The sequence shown here is derived from an EMBL/GenBank/DDBJ whole genome shotgun (WGS) entry which is preliminary data.</text>
</comment>
<evidence type="ECO:0000259" key="2">
    <source>
        <dbReference type="Pfam" id="PF05272"/>
    </source>
</evidence>
<feature type="domain" description="BT4734-like N-terminal" evidence="4">
    <location>
        <begin position="56"/>
        <end position="164"/>
    </location>
</feature>
<dbReference type="PANTHER" id="PTHR34985">
    <property type="entry name" value="SLR0554 PROTEIN"/>
    <property type="match status" value="1"/>
</dbReference>
<dbReference type="Proteomes" id="UP001144347">
    <property type="component" value="Unassembled WGS sequence"/>
</dbReference>
<evidence type="ECO:0000313" key="6">
    <source>
        <dbReference type="Proteomes" id="UP001144347"/>
    </source>
</evidence>
<proteinExistence type="predicted"/>
<dbReference type="Pfam" id="PF05272">
    <property type="entry name" value="VapE-like_dom"/>
    <property type="match status" value="1"/>
</dbReference>
<evidence type="ECO:0000313" key="5">
    <source>
        <dbReference type="EMBL" id="MCZ4244938.1"/>
    </source>
</evidence>
<keyword evidence="6" id="KW-1185">Reference proteome</keyword>
<dbReference type="RefSeq" id="WP_269427991.1">
    <property type="nucleotide sequence ID" value="NZ_JAPWGM010000004.1"/>
</dbReference>
<dbReference type="EMBL" id="JAPWGM010000004">
    <property type="protein sequence ID" value="MCZ4244938.1"/>
    <property type="molecule type" value="Genomic_DNA"/>
</dbReference>
<sequence>MGKISFFKSFPRKGQPHVSDEITTVIDFLNQIKYGKWKDQVEKIRIEQEKSIRDRLKTGLPSVTISGTFVERKEENLIEHSGFICIDIDYFTDKSALLEDPYTFALFKSASGGGLAVIVRINQEKHKESYSWLRNYYFQSFGIVVDRAPSNPASLRFASFDPELFLNEKSRIGKYITAKPKKIHSLPIVIPGDTVGEMITECINLGQNIAPDYDSYYKLAFALADGFGDNGRQWFHSLCSVSEKYDSRHADKQYDIALKGNKQGITVGTLYWMLKQVGIHAPLTDNKPLQIAAMAKKSGRNKEAVKQQLTEMNGLDPVQAENLVDEVFKRDDISIKSASGDTDELIQAFFEWMQQNHPMRVNSITRVIDEAGKEVKRERINSIYLRARMFFNTKDITKDLCESYIFSDFISEYNPITEYIEKNLHRRSVGNIASLAKCIRSETKMKEVFVRKWFLSLIAAYNGHPVRSVLALCGGQNTGKTEWFRRLLPTGLRKYYAESKLDAGKDDDILMCQKLIVMDDEMGGKSKQDEKRFKELTSKSVFSLRAPYARSNEDFKRLAVLCGTSNDHEVINDPTGNTRILPINVVSLDHELYNSIDKDELFMEAYRAYEDGEMWQLTTEELAELNSMSEDFESIPFERELIMKFFSPPTPGKYSEWLLSSEIKDIIEANTKQKITNIKKFGIECKKIFGERKSKKINGVDLKRYELVRFANTDPTVGQQSGSEISTEQADIQELPF</sequence>
<name>A0ABT4LCQ6_9SPHI</name>
<feature type="domain" description="Primase C-terminal 2" evidence="3">
    <location>
        <begin position="205"/>
        <end position="273"/>
    </location>
</feature>
<evidence type="ECO:0000256" key="1">
    <source>
        <dbReference type="SAM" id="MobiDB-lite"/>
    </source>
</evidence>
<dbReference type="InterPro" id="IPR014819">
    <property type="entry name" value="PriCT_2"/>
</dbReference>
<dbReference type="Pfam" id="PF08707">
    <property type="entry name" value="PriCT_2"/>
    <property type="match status" value="1"/>
</dbReference>
<feature type="domain" description="Virulence-associated protein E-like" evidence="2">
    <location>
        <begin position="440"/>
        <end position="633"/>
    </location>
</feature>
<dbReference type="InterPro" id="IPR014907">
    <property type="entry name" value="BT4734-like_N"/>
</dbReference>
<feature type="region of interest" description="Disordered" evidence="1">
    <location>
        <begin position="715"/>
        <end position="737"/>
    </location>
</feature>
<gene>
    <name evidence="5" type="ORF">O0955_13075</name>
</gene>
<dbReference type="PANTHER" id="PTHR34985:SF1">
    <property type="entry name" value="SLR0554 PROTEIN"/>
    <property type="match status" value="1"/>
</dbReference>
<evidence type="ECO:0000259" key="4">
    <source>
        <dbReference type="Pfam" id="PF08800"/>
    </source>
</evidence>
<protein>
    <submittedName>
        <fullName evidence="5">VapE family protein</fullName>
    </submittedName>
</protein>
<evidence type="ECO:0000259" key="3">
    <source>
        <dbReference type="Pfam" id="PF08707"/>
    </source>
</evidence>
<reference evidence="5" key="1">
    <citation type="submission" date="2022-12" db="EMBL/GenBank/DDBJ databases">
        <title>Genome sequence of HCMS5-2.</title>
        <authorList>
            <person name="Woo H."/>
        </authorList>
    </citation>
    <scope>NUCLEOTIDE SEQUENCE</scope>
    <source>
        <strain evidence="5">HCMS5-2</strain>
    </source>
</reference>
<organism evidence="5 6">
    <name type="scientific">Pedobacter punctiformis</name>
    <dbReference type="NCBI Taxonomy" id="3004097"/>
    <lineage>
        <taxon>Bacteria</taxon>
        <taxon>Pseudomonadati</taxon>
        <taxon>Bacteroidota</taxon>
        <taxon>Sphingobacteriia</taxon>
        <taxon>Sphingobacteriales</taxon>
        <taxon>Sphingobacteriaceae</taxon>
        <taxon>Pedobacter</taxon>
    </lineage>
</organism>
<dbReference type="Pfam" id="PF08800">
    <property type="entry name" value="BT4734-like_N"/>
    <property type="match status" value="1"/>
</dbReference>